<evidence type="ECO:0000256" key="1">
    <source>
        <dbReference type="ARBA" id="ARBA00004571"/>
    </source>
</evidence>
<feature type="domain" description="TonB-dependent receptor plug" evidence="12">
    <location>
        <begin position="62"/>
        <end position="183"/>
    </location>
</feature>
<keyword evidence="4 8" id="KW-0812">Transmembrane</keyword>
<sequence length="838" mass="88403">MQRVFVSALLASTLLCSQARAAEEAPPVASAPDAAADASAAGDVGSDAIIVTGVRGASPRTVADSPVPIDVITPAELKATGRTGLKEILGNIIPSLTMPALGGGGTSASVRPISIRGLSGDYLLVLVNGKRRHTTSLINNLSRVSGGSTPVDIDLIPTNAVGRIEVLRDGAAAQYGSDAISGVINLILDSSPEGGEFTTTAGQLYEKGGALIQQSLGYGTRLGDGGFLRFAVEGKFHDRADSSADPIARVFPLVNGQPDPREASVDHVIAGGYGRSNRDKIVNSSVNAELPFSDTLKGYTFSTLSYRNIKDARGAYVPATSIGALPQIYPSGFQAYRRIWEWDFQTTWGLKAQLGGWDADLSTSFGRDNVKLGAENTLNPSIGPTSPTSFFMGKQIQTLWVNNLDLSRTYDVGLAAPLEVAVGVEQRWEKFQNIAGEPDSYRDGGYVVPKDGTPFGNLYGGKSPSPGLVSFTGTSPADASSISRGNIAAYIDLSTKIVPAWFIGVAGRFEHYTDSAGNTFSGKVSTRFELAKGLALRGGVNTGFRAPSLAQTAFSTTQNTVTVVGNERVLTTSKFLPVNSAAALALGAQPLKPEKSLNFTAGLTFERGPVRLTVDGYQIRIDDRIVKTDFLGTSSNGGSAIKAILVANGVANVDSAQFFTNAIDTRTRGVDVVGEYTLRTGGLGTVRLNAAWSYFDTKILKVIDNPAQLSALNVVLFGRQVQRDLLVAVPKSKVVLTVNWDLGKARILARATRYGKYTESSSTAASDRTFGAKWIADLEVGYNLSDHVTVSVGANNLFDTYPDRNGLIAATDGSGAYGSFAPFGLSGGFYYARVGVTF</sequence>
<dbReference type="Pfam" id="PF07715">
    <property type="entry name" value="Plug"/>
    <property type="match status" value="1"/>
</dbReference>
<dbReference type="InterPro" id="IPR037066">
    <property type="entry name" value="Plug_dom_sf"/>
</dbReference>
<dbReference type="InterPro" id="IPR000531">
    <property type="entry name" value="Beta-barrel_TonB"/>
</dbReference>
<keyword evidence="14" id="KW-1185">Reference proteome</keyword>
<dbReference type="Gene3D" id="2.170.130.10">
    <property type="entry name" value="TonB-dependent receptor, plug domain"/>
    <property type="match status" value="1"/>
</dbReference>
<dbReference type="Gene3D" id="2.40.170.20">
    <property type="entry name" value="TonB-dependent receptor, beta-barrel domain"/>
    <property type="match status" value="1"/>
</dbReference>
<evidence type="ECO:0000256" key="7">
    <source>
        <dbReference type="ARBA" id="ARBA00023237"/>
    </source>
</evidence>
<dbReference type="PROSITE" id="PS52016">
    <property type="entry name" value="TONB_DEPENDENT_REC_3"/>
    <property type="match status" value="1"/>
</dbReference>
<proteinExistence type="inferred from homology"/>
<accession>A0A7Y0G8X4</accession>
<evidence type="ECO:0000313" key="13">
    <source>
        <dbReference type="EMBL" id="NML93380.1"/>
    </source>
</evidence>
<evidence type="ECO:0000256" key="8">
    <source>
        <dbReference type="PROSITE-ProRule" id="PRU01360"/>
    </source>
</evidence>
<dbReference type="CDD" id="cd01347">
    <property type="entry name" value="ligand_gated_channel"/>
    <property type="match status" value="1"/>
</dbReference>
<dbReference type="InterPro" id="IPR012910">
    <property type="entry name" value="Plug_dom"/>
</dbReference>
<comment type="caution">
    <text evidence="13">The sequence shown here is derived from an EMBL/GenBank/DDBJ whole genome shotgun (WGS) entry which is preliminary data.</text>
</comment>
<dbReference type="AlphaFoldDB" id="A0A7Y0G8X4"/>
<keyword evidence="3 8" id="KW-1134">Transmembrane beta strand</keyword>
<gene>
    <name evidence="13" type="ORF">HHL27_06805</name>
</gene>
<keyword evidence="5 9" id="KW-0798">TonB box</keyword>
<dbReference type="Pfam" id="PF00593">
    <property type="entry name" value="TonB_dep_Rec_b-barrel"/>
    <property type="match status" value="1"/>
</dbReference>
<keyword evidence="6 8" id="KW-0472">Membrane</keyword>
<dbReference type="InterPro" id="IPR039426">
    <property type="entry name" value="TonB-dep_rcpt-like"/>
</dbReference>
<evidence type="ECO:0000256" key="2">
    <source>
        <dbReference type="ARBA" id="ARBA00022448"/>
    </source>
</evidence>
<dbReference type="InterPro" id="IPR036942">
    <property type="entry name" value="Beta-barrel_TonB_sf"/>
</dbReference>
<comment type="similarity">
    <text evidence="8 9">Belongs to the TonB-dependent receptor family.</text>
</comment>
<comment type="subcellular location">
    <subcellularLocation>
        <location evidence="1 8">Cell outer membrane</location>
        <topology evidence="1 8">Multi-pass membrane protein</topology>
    </subcellularLocation>
</comment>
<dbReference type="Proteomes" id="UP000583556">
    <property type="component" value="Unassembled WGS sequence"/>
</dbReference>
<protein>
    <submittedName>
        <fullName evidence="13">TonB-dependent receptor</fullName>
    </submittedName>
</protein>
<feature type="signal peptide" evidence="10">
    <location>
        <begin position="1"/>
        <end position="21"/>
    </location>
</feature>
<organism evidence="13 14">
    <name type="scientific">Novosphingobium olei</name>
    <dbReference type="NCBI Taxonomy" id="2728851"/>
    <lineage>
        <taxon>Bacteria</taxon>
        <taxon>Pseudomonadati</taxon>
        <taxon>Pseudomonadota</taxon>
        <taxon>Alphaproteobacteria</taxon>
        <taxon>Sphingomonadales</taxon>
        <taxon>Sphingomonadaceae</taxon>
        <taxon>Novosphingobium</taxon>
    </lineage>
</organism>
<evidence type="ECO:0000313" key="14">
    <source>
        <dbReference type="Proteomes" id="UP000583556"/>
    </source>
</evidence>
<keyword evidence="7 8" id="KW-0998">Cell outer membrane</keyword>
<dbReference type="SUPFAM" id="SSF56935">
    <property type="entry name" value="Porins"/>
    <property type="match status" value="1"/>
</dbReference>
<evidence type="ECO:0000256" key="3">
    <source>
        <dbReference type="ARBA" id="ARBA00022452"/>
    </source>
</evidence>
<evidence type="ECO:0000256" key="6">
    <source>
        <dbReference type="ARBA" id="ARBA00023136"/>
    </source>
</evidence>
<dbReference type="PANTHER" id="PTHR47234:SF3">
    <property type="entry name" value="SECRETIN_TONB SHORT N-TERMINAL DOMAIN-CONTAINING PROTEIN"/>
    <property type="match status" value="1"/>
</dbReference>
<evidence type="ECO:0000256" key="10">
    <source>
        <dbReference type="SAM" id="SignalP"/>
    </source>
</evidence>
<evidence type="ECO:0000259" key="11">
    <source>
        <dbReference type="Pfam" id="PF00593"/>
    </source>
</evidence>
<feature type="domain" description="TonB-dependent receptor-like beta-barrel" evidence="11">
    <location>
        <begin position="300"/>
        <end position="797"/>
    </location>
</feature>
<dbReference type="GO" id="GO:0009279">
    <property type="term" value="C:cell outer membrane"/>
    <property type="evidence" value="ECO:0007669"/>
    <property type="project" value="UniProtKB-SubCell"/>
</dbReference>
<keyword evidence="10" id="KW-0732">Signal</keyword>
<evidence type="ECO:0000256" key="9">
    <source>
        <dbReference type="RuleBase" id="RU003357"/>
    </source>
</evidence>
<evidence type="ECO:0000256" key="4">
    <source>
        <dbReference type="ARBA" id="ARBA00022692"/>
    </source>
</evidence>
<reference evidence="13 14" key="1">
    <citation type="submission" date="2020-04" db="EMBL/GenBank/DDBJ databases">
        <title>Novosphingobium sp. TW-4 isolated from soil.</title>
        <authorList>
            <person name="Dahal R.H."/>
            <person name="Chaudhary D.K."/>
        </authorList>
    </citation>
    <scope>NUCLEOTIDE SEQUENCE [LARGE SCALE GENOMIC DNA]</scope>
    <source>
        <strain evidence="13 14">TW-4</strain>
    </source>
</reference>
<keyword evidence="13" id="KW-0675">Receptor</keyword>
<evidence type="ECO:0000259" key="12">
    <source>
        <dbReference type="Pfam" id="PF07715"/>
    </source>
</evidence>
<keyword evidence="2 8" id="KW-0813">Transport</keyword>
<name>A0A7Y0G8X4_9SPHN</name>
<feature type="chain" id="PRO_5031316723" evidence="10">
    <location>
        <begin position="22"/>
        <end position="838"/>
    </location>
</feature>
<dbReference type="EMBL" id="JABBGM010000002">
    <property type="protein sequence ID" value="NML93380.1"/>
    <property type="molecule type" value="Genomic_DNA"/>
</dbReference>
<evidence type="ECO:0000256" key="5">
    <source>
        <dbReference type="ARBA" id="ARBA00023077"/>
    </source>
</evidence>
<dbReference type="RefSeq" id="WP_169492613.1">
    <property type="nucleotide sequence ID" value="NZ_JABBGM010000002.1"/>
</dbReference>
<dbReference type="PANTHER" id="PTHR47234">
    <property type="match status" value="1"/>
</dbReference>